<dbReference type="AlphaFoldDB" id="A0A5B1MDS8"/>
<dbReference type="Gene3D" id="3.30.70.100">
    <property type="match status" value="1"/>
</dbReference>
<comment type="caution">
    <text evidence="2">The sequence shown here is derived from an EMBL/GenBank/DDBJ whole genome shotgun (WGS) entry which is preliminary data.</text>
</comment>
<dbReference type="SUPFAM" id="SSF54909">
    <property type="entry name" value="Dimeric alpha+beta barrel"/>
    <property type="match status" value="1"/>
</dbReference>
<dbReference type="InterPro" id="IPR007138">
    <property type="entry name" value="ABM_dom"/>
</dbReference>
<evidence type="ECO:0000313" key="3">
    <source>
        <dbReference type="Proteomes" id="UP000321797"/>
    </source>
</evidence>
<protein>
    <submittedName>
        <fullName evidence="2">Antibiotic biosynthesis monooxygenase</fullName>
    </submittedName>
</protein>
<dbReference type="Pfam" id="PF03992">
    <property type="entry name" value="ABM"/>
    <property type="match status" value="1"/>
</dbReference>
<dbReference type="Proteomes" id="UP000321797">
    <property type="component" value="Unassembled WGS sequence"/>
</dbReference>
<keyword evidence="2" id="KW-0503">Monooxygenase</keyword>
<dbReference type="EMBL" id="SSGD01000129">
    <property type="protein sequence ID" value="TXI52300.1"/>
    <property type="molecule type" value="Genomic_DNA"/>
</dbReference>
<gene>
    <name evidence="2" type="ORF">E6Q54_18665</name>
</gene>
<reference evidence="2 3" key="1">
    <citation type="submission" date="2018-09" db="EMBL/GenBank/DDBJ databases">
        <title>Metagenome Assembled Genomes from an Advanced Water Purification Facility.</title>
        <authorList>
            <person name="Stamps B.W."/>
            <person name="Spear J.R."/>
        </authorList>
    </citation>
    <scope>NUCLEOTIDE SEQUENCE [LARGE SCALE GENOMIC DNA]</scope>
    <source>
        <strain evidence="2">Bin_29_2</strain>
    </source>
</reference>
<dbReference type="PROSITE" id="PS51725">
    <property type="entry name" value="ABM"/>
    <property type="match status" value="1"/>
</dbReference>
<organism evidence="2 3">
    <name type="scientific">Mycolicibacter arupensis</name>
    <dbReference type="NCBI Taxonomy" id="342002"/>
    <lineage>
        <taxon>Bacteria</taxon>
        <taxon>Bacillati</taxon>
        <taxon>Actinomycetota</taxon>
        <taxon>Actinomycetes</taxon>
        <taxon>Mycobacteriales</taxon>
        <taxon>Mycobacteriaceae</taxon>
        <taxon>Mycolicibacter</taxon>
    </lineage>
</organism>
<dbReference type="InterPro" id="IPR011008">
    <property type="entry name" value="Dimeric_a/b-barrel"/>
</dbReference>
<evidence type="ECO:0000259" key="1">
    <source>
        <dbReference type="PROSITE" id="PS51725"/>
    </source>
</evidence>
<keyword evidence="2" id="KW-0560">Oxidoreductase</keyword>
<name>A0A5B1MDS8_9MYCO</name>
<accession>A0A5B1MDS8</accession>
<proteinExistence type="predicted"/>
<feature type="domain" description="ABM" evidence="1">
    <location>
        <begin position="2"/>
        <end position="99"/>
    </location>
</feature>
<sequence>MFALLVRFSIRAGHEDAFDTLVAETLVAITTSEPDTIVYASHTQAGESNVRVFYECYRDHDAFEVHEAAPHTRRFLTERTQHLSCPPEVWTLTPVAGVIGGKPLAGDGAPR</sequence>
<dbReference type="GO" id="GO:0004497">
    <property type="term" value="F:monooxygenase activity"/>
    <property type="evidence" value="ECO:0007669"/>
    <property type="project" value="UniProtKB-KW"/>
</dbReference>
<evidence type="ECO:0000313" key="2">
    <source>
        <dbReference type="EMBL" id="TXI52300.1"/>
    </source>
</evidence>